<dbReference type="Proteomes" id="UP001208689">
    <property type="component" value="Chromosome"/>
</dbReference>
<evidence type="ECO:0000256" key="1">
    <source>
        <dbReference type="SAM" id="Phobius"/>
    </source>
</evidence>
<name>A0ABY6HTJ6_9ARCH</name>
<feature type="transmembrane region" description="Helical" evidence="1">
    <location>
        <begin position="101"/>
        <end position="122"/>
    </location>
</feature>
<keyword evidence="3" id="KW-1185">Reference proteome</keyword>
<reference evidence="2" key="1">
    <citation type="submission" date="2022-09" db="EMBL/GenBank/DDBJ databases">
        <title>Actin cytoskeleton and complex cell architecture in an #Asgard archaeon.</title>
        <authorList>
            <person name="Ponce Toledo R.I."/>
            <person name="Schleper C."/>
            <person name="Rodrigues Oliveira T."/>
            <person name="Wollweber F."/>
            <person name="Xu J."/>
            <person name="Rittmann S."/>
            <person name="Klingl A."/>
            <person name="Pilhofer M."/>
        </authorList>
    </citation>
    <scope>NUCLEOTIDE SEQUENCE</scope>
    <source>
        <strain evidence="2">B-35</strain>
    </source>
</reference>
<gene>
    <name evidence="2" type="ORF">NEF87_002159</name>
</gene>
<proteinExistence type="predicted"/>
<keyword evidence="1" id="KW-0812">Transmembrane</keyword>
<keyword evidence="1" id="KW-0472">Membrane</keyword>
<keyword evidence="1" id="KW-1133">Transmembrane helix</keyword>
<sequence length="281" mass="31899">MPLISNLELTLIIPKSIEAALFIMNIYLINKKNKQTAWKDRSQFHKSLLIGMFAWVLYITLDMVIYTCAGLSMDETTPMGIYQGYDFNYQSLFWVNILRDIAFGASTVMNWNFLIAAFALRYDEERVKAVFTNNAIVIILMGAITIIISAGDIIQILISSIGIDVSGIFNGFAGFSIALNVIIYLISALMLYLTLKDIAIEDPSKDFKKRITFFMWGIIFLGIGHIYWVILGVITLISPMILVLPTLFYYILGHLFWIISPVFIFYGFGKVKKTSITVEEN</sequence>
<feature type="transmembrane region" description="Helical" evidence="1">
    <location>
        <begin position="247"/>
        <end position="268"/>
    </location>
</feature>
<accession>A0ABY6HTJ6</accession>
<feature type="transmembrane region" description="Helical" evidence="1">
    <location>
        <begin position="170"/>
        <end position="193"/>
    </location>
</feature>
<feature type="transmembrane region" description="Helical" evidence="1">
    <location>
        <begin position="12"/>
        <end position="29"/>
    </location>
</feature>
<evidence type="ECO:0000313" key="3">
    <source>
        <dbReference type="Proteomes" id="UP001208689"/>
    </source>
</evidence>
<feature type="transmembrane region" description="Helical" evidence="1">
    <location>
        <begin position="213"/>
        <end position="241"/>
    </location>
</feature>
<organism evidence="2 3">
    <name type="scientific">Candidatus Lokiarchaeum ossiferum</name>
    <dbReference type="NCBI Taxonomy" id="2951803"/>
    <lineage>
        <taxon>Archaea</taxon>
        <taxon>Promethearchaeati</taxon>
        <taxon>Promethearchaeota</taxon>
        <taxon>Promethearchaeia</taxon>
        <taxon>Promethearchaeales</taxon>
        <taxon>Promethearchaeaceae</taxon>
        <taxon>Candidatus Lokiarchaeum</taxon>
    </lineage>
</organism>
<evidence type="ECO:0000313" key="2">
    <source>
        <dbReference type="EMBL" id="UYP45874.1"/>
    </source>
</evidence>
<feature type="transmembrane region" description="Helical" evidence="1">
    <location>
        <begin position="49"/>
        <end position="73"/>
    </location>
</feature>
<feature type="transmembrane region" description="Helical" evidence="1">
    <location>
        <begin position="134"/>
        <end position="158"/>
    </location>
</feature>
<dbReference type="EMBL" id="CP104013">
    <property type="protein sequence ID" value="UYP45874.1"/>
    <property type="molecule type" value="Genomic_DNA"/>
</dbReference>
<evidence type="ECO:0008006" key="4">
    <source>
        <dbReference type="Google" id="ProtNLM"/>
    </source>
</evidence>
<protein>
    <recommendedName>
        <fullName evidence="4">DUF998 domain-containing protein</fullName>
    </recommendedName>
</protein>